<dbReference type="EMBL" id="MVGT01003252">
    <property type="protein sequence ID" value="OVA04825.1"/>
    <property type="molecule type" value="Genomic_DNA"/>
</dbReference>
<dbReference type="PANTHER" id="PTHR33344">
    <property type="entry name" value="OS02G0761600 PROTEIN"/>
    <property type="match status" value="1"/>
</dbReference>
<sequence length="127" mass="14759">MENQQQSRRLRFSFRNATILVCFFNVVTFLLLLQGFLSALSNKKSSPNQPDAAQLRYIMESEEIRRSMEPVELIKRVREIEEEAYTEPEQLQQKTSKQASAVDLSKRLKFIRASGDPNSQKGDYLRT</sequence>
<dbReference type="FunCoup" id="A0A200Q332">
    <property type="interactions" value="522"/>
</dbReference>
<proteinExistence type="predicted"/>
<evidence type="ECO:0000313" key="2">
    <source>
        <dbReference type="EMBL" id="OVA04825.1"/>
    </source>
</evidence>
<dbReference type="OMA" id="AYTRNKF"/>
<evidence type="ECO:0000256" key="1">
    <source>
        <dbReference type="SAM" id="Phobius"/>
    </source>
</evidence>
<dbReference type="PANTHER" id="PTHR33344:SF7">
    <property type="entry name" value="TRANSMEMBRANE PROTEIN"/>
    <property type="match status" value="1"/>
</dbReference>
<dbReference type="AlphaFoldDB" id="A0A200Q332"/>
<dbReference type="OrthoDB" id="994207at2759"/>
<name>A0A200Q332_MACCD</name>
<keyword evidence="1" id="KW-1133">Transmembrane helix</keyword>
<organism evidence="2 3">
    <name type="scientific">Macleaya cordata</name>
    <name type="common">Five-seeded plume-poppy</name>
    <name type="synonym">Bocconia cordata</name>
    <dbReference type="NCBI Taxonomy" id="56857"/>
    <lineage>
        <taxon>Eukaryota</taxon>
        <taxon>Viridiplantae</taxon>
        <taxon>Streptophyta</taxon>
        <taxon>Embryophyta</taxon>
        <taxon>Tracheophyta</taxon>
        <taxon>Spermatophyta</taxon>
        <taxon>Magnoliopsida</taxon>
        <taxon>Ranunculales</taxon>
        <taxon>Papaveraceae</taxon>
        <taxon>Papaveroideae</taxon>
        <taxon>Macleaya</taxon>
    </lineage>
</organism>
<protein>
    <submittedName>
        <fullName evidence="2">Uncharacterized protein</fullName>
    </submittedName>
</protein>
<gene>
    <name evidence="2" type="ORF">BVC80_8159g6</name>
</gene>
<keyword evidence="1" id="KW-0812">Transmembrane</keyword>
<keyword evidence="3" id="KW-1185">Reference proteome</keyword>
<dbReference type="Proteomes" id="UP000195402">
    <property type="component" value="Unassembled WGS sequence"/>
</dbReference>
<keyword evidence="1" id="KW-0472">Membrane</keyword>
<evidence type="ECO:0000313" key="3">
    <source>
        <dbReference type="Proteomes" id="UP000195402"/>
    </source>
</evidence>
<feature type="transmembrane region" description="Helical" evidence="1">
    <location>
        <begin position="12"/>
        <end position="37"/>
    </location>
</feature>
<dbReference type="InParanoid" id="A0A200Q332"/>
<comment type="caution">
    <text evidence="2">The sequence shown here is derived from an EMBL/GenBank/DDBJ whole genome shotgun (WGS) entry which is preliminary data.</text>
</comment>
<accession>A0A200Q332</accession>
<reference evidence="2 3" key="1">
    <citation type="journal article" date="2017" name="Mol. Plant">
        <title>The Genome of Medicinal Plant Macleaya cordata Provides New Insights into Benzylisoquinoline Alkaloids Metabolism.</title>
        <authorList>
            <person name="Liu X."/>
            <person name="Liu Y."/>
            <person name="Huang P."/>
            <person name="Ma Y."/>
            <person name="Qing Z."/>
            <person name="Tang Q."/>
            <person name="Cao H."/>
            <person name="Cheng P."/>
            <person name="Zheng Y."/>
            <person name="Yuan Z."/>
            <person name="Zhou Y."/>
            <person name="Liu J."/>
            <person name="Tang Z."/>
            <person name="Zhuo Y."/>
            <person name="Zhang Y."/>
            <person name="Yu L."/>
            <person name="Huang J."/>
            <person name="Yang P."/>
            <person name="Peng Q."/>
            <person name="Zhang J."/>
            <person name="Jiang W."/>
            <person name="Zhang Z."/>
            <person name="Lin K."/>
            <person name="Ro D.K."/>
            <person name="Chen X."/>
            <person name="Xiong X."/>
            <person name="Shang Y."/>
            <person name="Huang S."/>
            <person name="Zeng J."/>
        </authorList>
    </citation>
    <scope>NUCLEOTIDE SEQUENCE [LARGE SCALE GENOMIC DNA]</scope>
    <source>
        <strain evidence="3">cv. BLH2017</strain>
        <tissue evidence="2">Root</tissue>
    </source>
</reference>
<dbReference type="STRING" id="56857.A0A200Q332"/>